<dbReference type="AlphaFoldDB" id="A0A558GZN6"/>
<sequence>MNSATGTQTGTVVSAGATRGATTAAAATAVGSSTALANTGLSDSFGLWAGALLLMGLFLAAAGRRKAAVNRR</sequence>
<protein>
    <submittedName>
        <fullName evidence="2">LPXTG cell wall anchor domain-containing protein</fullName>
    </submittedName>
</protein>
<keyword evidence="1" id="KW-0812">Transmembrane</keyword>
<comment type="caution">
    <text evidence="2">The sequence shown here is derived from an EMBL/GenBank/DDBJ whole genome shotgun (WGS) entry which is preliminary data.</text>
</comment>
<dbReference type="NCBIfam" id="TIGR01167">
    <property type="entry name" value="LPXTG_anchor"/>
    <property type="match status" value="1"/>
</dbReference>
<dbReference type="EMBL" id="VNFK01000008">
    <property type="protein sequence ID" value="TVU62347.1"/>
    <property type="molecule type" value="Genomic_DNA"/>
</dbReference>
<dbReference type="Proteomes" id="UP000316500">
    <property type="component" value="Unassembled WGS sequence"/>
</dbReference>
<gene>
    <name evidence="2" type="ORF">FQP90_11925</name>
</gene>
<accession>A0A558GZN6</accession>
<evidence type="ECO:0000313" key="2">
    <source>
        <dbReference type="EMBL" id="TVU62347.1"/>
    </source>
</evidence>
<organism evidence="2 3">
    <name type="scientific">Paenarthrobacter nitroguajacolicus</name>
    <name type="common">Arthrobacter nitroguajacolicus</name>
    <dbReference type="NCBI Taxonomy" id="211146"/>
    <lineage>
        <taxon>Bacteria</taxon>
        <taxon>Bacillati</taxon>
        <taxon>Actinomycetota</taxon>
        <taxon>Actinomycetes</taxon>
        <taxon>Micrococcales</taxon>
        <taxon>Micrococcaceae</taxon>
        <taxon>Paenarthrobacter</taxon>
    </lineage>
</organism>
<keyword evidence="1" id="KW-1133">Transmembrane helix</keyword>
<keyword evidence="1" id="KW-0472">Membrane</keyword>
<name>A0A558GZN6_PAENT</name>
<evidence type="ECO:0000256" key="1">
    <source>
        <dbReference type="SAM" id="Phobius"/>
    </source>
</evidence>
<feature type="transmembrane region" description="Helical" evidence="1">
    <location>
        <begin position="45"/>
        <end position="63"/>
    </location>
</feature>
<reference evidence="2 3" key="1">
    <citation type="submission" date="2019-07" db="EMBL/GenBank/DDBJ databases">
        <title>Diversity of Bacteria from Kongsfjorden, Arctic.</title>
        <authorList>
            <person name="Yu Y."/>
        </authorList>
    </citation>
    <scope>NUCLEOTIDE SEQUENCE [LARGE SCALE GENOMIC DNA]</scope>
    <source>
        <strain evidence="2 3">SM1928</strain>
    </source>
</reference>
<proteinExistence type="predicted"/>
<evidence type="ECO:0000313" key="3">
    <source>
        <dbReference type="Proteomes" id="UP000316500"/>
    </source>
</evidence>